<dbReference type="STRING" id="638302.HMPREF0908_1152"/>
<evidence type="ECO:0000313" key="2">
    <source>
        <dbReference type="Proteomes" id="UP000005309"/>
    </source>
</evidence>
<protein>
    <submittedName>
        <fullName evidence="1">Uncharacterized protein</fullName>
    </submittedName>
</protein>
<dbReference type="HOGENOM" id="CLU_1795154_0_0_9"/>
<reference evidence="1 2" key="1">
    <citation type="submission" date="2009-04" db="EMBL/GenBank/DDBJ databases">
        <authorList>
            <person name="Qin X."/>
            <person name="Bachman B."/>
            <person name="Battles P."/>
            <person name="Bell A."/>
            <person name="Bess C."/>
            <person name="Bickham C."/>
            <person name="Chaboub L."/>
            <person name="Chen D."/>
            <person name="Coyle M."/>
            <person name="Deiros D.R."/>
            <person name="Dinh H."/>
            <person name="Forbes L."/>
            <person name="Fowler G."/>
            <person name="Francisco L."/>
            <person name="Fu Q."/>
            <person name="Gubbala S."/>
            <person name="Hale W."/>
            <person name="Han Y."/>
            <person name="Hemphill L."/>
            <person name="Highlander S.K."/>
            <person name="Hirani K."/>
            <person name="Hogues M."/>
            <person name="Jackson L."/>
            <person name="Jakkamsetti A."/>
            <person name="Javaid M."/>
            <person name="Jiang H."/>
            <person name="Korchina V."/>
            <person name="Kovar C."/>
            <person name="Lara F."/>
            <person name="Lee S."/>
            <person name="Mata R."/>
            <person name="Mathew T."/>
            <person name="Moen C."/>
            <person name="Morales K."/>
            <person name="Munidasa M."/>
            <person name="Nazareth L."/>
            <person name="Ngo R."/>
            <person name="Nguyen L."/>
            <person name="Okwuonu G."/>
            <person name="Ongeri F."/>
            <person name="Patil S."/>
            <person name="Petrosino J."/>
            <person name="Pham C."/>
            <person name="Pham P."/>
            <person name="Pu L.-L."/>
            <person name="Puazo M."/>
            <person name="Raj R."/>
            <person name="Reid J."/>
            <person name="Rouhana J."/>
            <person name="Saada N."/>
            <person name="Shang Y."/>
            <person name="Simmons D."/>
            <person name="Thornton R."/>
            <person name="Warren J."/>
            <person name="Weissenberger G."/>
            <person name="Zhang J."/>
            <person name="Zhang L."/>
            <person name="Zhou C."/>
            <person name="Zhu D."/>
            <person name="Muzny D."/>
            <person name="Worley K."/>
            <person name="Gibbs R."/>
        </authorList>
    </citation>
    <scope>NUCLEOTIDE SEQUENCE [LARGE SCALE GENOMIC DNA]</scope>
    <source>
        <strain evidence="1 2">ATCC 43531</strain>
    </source>
</reference>
<gene>
    <name evidence="1" type="ORF">HMPREF0908_1152</name>
</gene>
<evidence type="ECO:0000313" key="1">
    <source>
        <dbReference type="EMBL" id="EEQ48535.1"/>
    </source>
</evidence>
<organism evidence="1 2">
    <name type="scientific">Selenomonas flueggei ATCC 43531</name>
    <dbReference type="NCBI Taxonomy" id="638302"/>
    <lineage>
        <taxon>Bacteria</taxon>
        <taxon>Bacillati</taxon>
        <taxon>Bacillota</taxon>
        <taxon>Negativicutes</taxon>
        <taxon>Selenomonadales</taxon>
        <taxon>Selenomonadaceae</taxon>
        <taxon>Selenomonas</taxon>
    </lineage>
</organism>
<dbReference type="RefSeq" id="WP_006689886.1">
    <property type="nucleotide sequence ID" value="NZ_GG694006.1"/>
</dbReference>
<dbReference type="EMBL" id="ACLA01000017">
    <property type="protein sequence ID" value="EEQ48535.1"/>
    <property type="molecule type" value="Genomic_DNA"/>
</dbReference>
<accession>C4V3R0</accession>
<keyword evidence="2" id="KW-1185">Reference proteome</keyword>
<dbReference type="Proteomes" id="UP000005309">
    <property type="component" value="Unassembled WGS sequence"/>
</dbReference>
<dbReference type="AlphaFoldDB" id="C4V3R0"/>
<sequence>MELEIFKRHLRILGKEEAERYRDLYIKKFVDPYTHAKCYQERIECLHEFSDGLCYEGYLWDFLKSETYIGETQIEEYRNFLKQVFVFWDNNSRDRIFIKDYWKFDKKDMIELDYNLLLDHLEFFPEDIYITNKELSWTIVFTHEDDLLGKRLIMQDGKI</sequence>
<name>C4V3R0_9FIRM</name>
<proteinExistence type="predicted"/>
<dbReference type="OrthoDB" id="1680565at2"/>
<comment type="caution">
    <text evidence="1">The sequence shown here is derived from an EMBL/GenBank/DDBJ whole genome shotgun (WGS) entry which is preliminary data.</text>
</comment>